<feature type="transmembrane region" description="Helical" evidence="1">
    <location>
        <begin position="100"/>
        <end position="119"/>
    </location>
</feature>
<keyword evidence="3" id="KW-1185">Reference proteome</keyword>
<dbReference type="AlphaFoldDB" id="A0A0F5ISD6"/>
<keyword evidence="1" id="KW-0812">Transmembrane</keyword>
<dbReference type="STRING" id="1203610.HMPREF1536_04956"/>
<dbReference type="Proteomes" id="UP000033035">
    <property type="component" value="Unassembled WGS sequence"/>
</dbReference>
<evidence type="ECO:0000313" key="3">
    <source>
        <dbReference type="Proteomes" id="UP000033035"/>
    </source>
</evidence>
<name>A0A0F5ISD6_9BACT</name>
<organism evidence="2 3">
    <name type="scientific">Parabacteroides gordonii MS-1 = DSM 23371</name>
    <dbReference type="NCBI Taxonomy" id="1203610"/>
    <lineage>
        <taxon>Bacteria</taxon>
        <taxon>Pseudomonadati</taxon>
        <taxon>Bacteroidota</taxon>
        <taxon>Bacteroidia</taxon>
        <taxon>Bacteroidales</taxon>
        <taxon>Tannerellaceae</taxon>
        <taxon>Parabacteroides</taxon>
    </lineage>
</organism>
<dbReference type="Pfam" id="PF01252">
    <property type="entry name" value="Peptidase_A8"/>
    <property type="match status" value="1"/>
</dbReference>
<feature type="transmembrane region" description="Helical" evidence="1">
    <location>
        <begin position="7"/>
        <end position="28"/>
    </location>
</feature>
<dbReference type="GO" id="GO:0006508">
    <property type="term" value="P:proteolysis"/>
    <property type="evidence" value="ECO:0007669"/>
    <property type="project" value="InterPro"/>
</dbReference>
<sequence length="175" mass="20718">MKTKEIIWWIFLLVIIDQATKIVIYHFYMDTHFEIIPSLFEFSPVFNDKHSYVNYLLNQKLNINMGFWIHMVIFAVAECIILALYVFLRSLSKKTKLLDIGISFQIAGLICALLGNIVWEKGVLDFIYLKPLFVFDLKDLYNNCFVVLLLIYVHKHREKVNTAKIKEVINQLRNR</sequence>
<comment type="caution">
    <text evidence="2">The sequence shown here is derived from an EMBL/GenBank/DDBJ whole genome shotgun (WGS) entry which is preliminary data.</text>
</comment>
<gene>
    <name evidence="2" type="ORF">HMPREF1536_04956</name>
</gene>
<feature type="transmembrane region" description="Helical" evidence="1">
    <location>
        <begin position="67"/>
        <end position="88"/>
    </location>
</feature>
<reference evidence="2 3" key="1">
    <citation type="submission" date="2013-04" db="EMBL/GenBank/DDBJ databases">
        <title>The Genome Sequence of Parabacteroides gordonii DSM 23371.</title>
        <authorList>
            <consortium name="The Broad Institute Genomics Platform"/>
            <person name="Earl A."/>
            <person name="Ward D."/>
            <person name="Feldgarden M."/>
            <person name="Gevers D."/>
            <person name="Martens E."/>
            <person name="Sakamoto M."/>
            <person name="Benno Y."/>
            <person name="Suzuki N."/>
            <person name="Matsunaga N."/>
            <person name="Koshihara K."/>
            <person name="Seki M."/>
            <person name="Komiya H."/>
            <person name="Walker B."/>
            <person name="Young S."/>
            <person name="Zeng Q."/>
            <person name="Gargeya S."/>
            <person name="Fitzgerald M."/>
            <person name="Haas B."/>
            <person name="Abouelleil A."/>
            <person name="Allen A.W."/>
            <person name="Alvarado L."/>
            <person name="Arachchi H.M."/>
            <person name="Berlin A.M."/>
            <person name="Chapman S.B."/>
            <person name="Gainer-Dewar J."/>
            <person name="Goldberg J."/>
            <person name="Griggs A."/>
            <person name="Gujja S."/>
            <person name="Hansen M."/>
            <person name="Howarth C."/>
            <person name="Imamovic A."/>
            <person name="Ireland A."/>
            <person name="Larimer J."/>
            <person name="McCowan C."/>
            <person name="Murphy C."/>
            <person name="Pearson M."/>
            <person name="Poon T.W."/>
            <person name="Priest M."/>
            <person name="Roberts A."/>
            <person name="Saif S."/>
            <person name="Shea T."/>
            <person name="Sisk P."/>
            <person name="Sykes S."/>
            <person name="Wortman J."/>
            <person name="Nusbaum C."/>
            <person name="Birren B."/>
        </authorList>
    </citation>
    <scope>NUCLEOTIDE SEQUENCE [LARGE SCALE GENOMIC DNA]</scope>
    <source>
        <strain evidence="2 3">MS-1</strain>
    </source>
</reference>
<proteinExistence type="predicted"/>
<keyword evidence="1" id="KW-0472">Membrane</keyword>
<dbReference type="EMBL" id="AQHW01000027">
    <property type="protein sequence ID" value="KKB48489.1"/>
    <property type="molecule type" value="Genomic_DNA"/>
</dbReference>
<protein>
    <submittedName>
        <fullName evidence="2">Uncharacterized protein</fullName>
    </submittedName>
</protein>
<evidence type="ECO:0000256" key="1">
    <source>
        <dbReference type="SAM" id="Phobius"/>
    </source>
</evidence>
<dbReference type="PATRIC" id="fig|1203610.3.peg.5052"/>
<dbReference type="InterPro" id="IPR001872">
    <property type="entry name" value="Peptidase_A8"/>
</dbReference>
<accession>A0A0F5ISD6</accession>
<dbReference type="HOGENOM" id="CLU_095240_0_0_10"/>
<evidence type="ECO:0000313" key="2">
    <source>
        <dbReference type="EMBL" id="KKB48489.1"/>
    </source>
</evidence>
<feature type="transmembrane region" description="Helical" evidence="1">
    <location>
        <begin position="139"/>
        <end position="154"/>
    </location>
</feature>
<dbReference type="RefSeq" id="WP_028728374.1">
    <property type="nucleotide sequence ID" value="NZ_AUAE01000030.1"/>
</dbReference>
<dbReference type="GO" id="GO:0016020">
    <property type="term" value="C:membrane"/>
    <property type="evidence" value="ECO:0007669"/>
    <property type="project" value="InterPro"/>
</dbReference>
<dbReference type="GO" id="GO:0004190">
    <property type="term" value="F:aspartic-type endopeptidase activity"/>
    <property type="evidence" value="ECO:0007669"/>
    <property type="project" value="InterPro"/>
</dbReference>
<keyword evidence="1" id="KW-1133">Transmembrane helix</keyword>